<dbReference type="HOGENOM" id="CLU_3350601_0_0_6"/>
<dbReference type="KEGG" id="yey:Y11_41811"/>
<name>A0A0H3NT36_YERE1</name>
<proteinExistence type="predicted"/>
<organism evidence="1 2">
    <name type="scientific">Yersinia enterocolitica subsp. palearctica serotype O:3 (strain DSM 13030 / CIP 106945 / Y11)</name>
    <dbReference type="NCBI Taxonomy" id="930944"/>
    <lineage>
        <taxon>Bacteria</taxon>
        <taxon>Pseudomonadati</taxon>
        <taxon>Pseudomonadota</taxon>
        <taxon>Gammaproteobacteria</taxon>
        <taxon>Enterobacterales</taxon>
        <taxon>Yersiniaceae</taxon>
        <taxon>Yersinia</taxon>
    </lineage>
</organism>
<dbReference type="Proteomes" id="UP000008084">
    <property type="component" value="Chromosome"/>
</dbReference>
<sequence>MVVVFSLFRDIKGYRINIWQQIDSNKNVKSEFKRRIS</sequence>
<reference evidence="1 2" key="1">
    <citation type="journal article" date="2011" name="J. Bacteriol.">
        <title>Complete genome sequence of Yersinia enterocolitica subsp. palearctica serogroup O:3.</title>
        <authorList>
            <person name="Batzilla J."/>
            <person name="Hoper D."/>
            <person name="Antonenka U."/>
            <person name="Heesemann J."/>
            <person name="Rakin A."/>
        </authorList>
    </citation>
    <scope>NUCLEOTIDE SEQUENCE [LARGE SCALE GENOMIC DNA]</scope>
    <source>
        <strain evidence="2">DSM 13030 / CIP 106945 / Y11</strain>
    </source>
</reference>
<gene>
    <name evidence="1" type="ordered locus">Y11_41811</name>
</gene>
<dbReference type="AlphaFoldDB" id="A0A0H3NT36"/>
<evidence type="ECO:0000313" key="2">
    <source>
        <dbReference type="Proteomes" id="UP000008084"/>
    </source>
</evidence>
<evidence type="ECO:0000313" key="1">
    <source>
        <dbReference type="EMBL" id="CBY28349.1"/>
    </source>
</evidence>
<protein>
    <submittedName>
        <fullName evidence="1">Uncharacterized protein</fullName>
    </submittedName>
</protein>
<accession>A0A0H3NT36</accession>
<dbReference type="EMBL" id="FR729477">
    <property type="protein sequence ID" value="CBY28349.1"/>
    <property type="molecule type" value="Genomic_DNA"/>
</dbReference>